<dbReference type="InterPro" id="IPR027417">
    <property type="entry name" value="P-loop_NTPase"/>
</dbReference>
<reference evidence="1" key="1">
    <citation type="submission" date="2018-05" db="EMBL/GenBank/DDBJ databases">
        <authorList>
            <person name="Lanie J.A."/>
            <person name="Ng W.-L."/>
            <person name="Kazmierczak K.M."/>
            <person name="Andrzejewski T.M."/>
            <person name="Davidsen T.M."/>
            <person name="Wayne K.J."/>
            <person name="Tettelin H."/>
            <person name="Glass J.I."/>
            <person name="Rusch D."/>
            <person name="Podicherti R."/>
            <person name="Tsui H.-C.T."/>
            <person name="Winkler M.E."/>
        </authorList>
    </citation>
    <scope>NUCLEOTIDE SEQUENCE</scope>
</reference>
<dbReference type="AlphaFoldDB" id="A0A383CWT1"/>
<accession>A0A383CWT1</accession>
<organism evidence="1">
    <name type="scientific">marine metagenome</name>
    <dbReference type="NCBI Taxonomy" id="408172"/>
    <lineage>
        <taxon>unclassified sequences</taxon>
        <taxon>metagenomes</taxon>
        <taxon>ecological metagenomes</taxon>
    </lineage>
</organism>
<dbReference type="SUPFAM" id="SSF52540">
    <property type="entry name" value="P-loop containing nucleoside triphosphate hydrolases"/>
    <property type="match status" value="1"/>
</dbReference>
<dbReference type="EMBL" id="UINC01212465">
    <property type="protein sequence ID" value="SVE36806.1"/>
    <property type="molecule type" value="Genomic_DNA"/>
</dbReference>
<sequence length="238" mass="27287">TDGCPYFRAGACWREERSYEPVQIYPDGPTVYSSSLHPIRLTAATIKEKKNQEFKLFEIDLGRYHNIPQVVRNNLVDDEKIADLALSSPAIEVGMDFDNALEAVLFKAIRNVSAYRQKVGRLGRERYRDVYGSMLTSFRAVDYHYYRNPAPLLSNDRLEPIPLSVDNEKVRSQTAFLAVFDDITRYSEDSAARQICALHYNDCYRDVVNGAINHLSNVEEIARRIREGLGERSLDICR</sequence>
<protein>
    <recommendedName>
        <fullName evidence="2">Helicase C-terminal domain-containing protein</fullName>
    </recommendedName>
</protein>
<name>A0A383CWT1_9ZZZZ</name>
<feature type="non-terminal residue" evidence="1">
    <location>
        <position position="238"/>
    </location>
</feature>
<proteinExistence type="predicted"/>
<evidence type="ECO:0008006" key="2">
    <source>
        <dbReference type="Google" id="ProtNLM"/>
    </source>
</evidence>
<gene>
    <name evidence="1" type="ORF">METZ01_LOCUS489660</name>
</gene>
<evidence type="ECO:0000313" key="1">
    <source>
        <dbReference type="EMBL" id="SVE36806.1"/>
    </source>
</evidence>
<feature type="non-terminal residue" evidence="1">
    <location>
        <position position="1"/>
    </location>
</feature>